<feature type="compositionally biased region" description="Polar residues" evidence="1">
    <location>
        <begin position="72"/>
        <end position="83"/>
    </location>
</feature>
<reference evidence="3" key="1">
    <citation type="submission" date="2016-11" db="EMBL/GenBank/DDBJ databases">
        <authorList>
            <person name="Jaros S."/>
            <person name="Januszkiewicz K."/>
            <person name="Wedrychowicz H."/>
        </authorList>
    </citation>
    <scope>NUCLEOTIDE SEQUENCE [LARGE SCALE GENOMIC DNA]</scope>
    <source>
        <strain evidence="3">CGMCC 4.3555</strain>
    </source>
</reference>
<dbReference type="PANTHER" id="PTHR10948">
    <property type="entry name" value="TRANSPOSASE"/>
    <property type="match status" value="1"/>
</dbReference>
<feature type="region of interest" description="Disordered" evidence="1">
    <location>
        <begin position="56"/>
        <end position="83"/>
    </location>
</feature>
<dbReference type="GO" id="GO:0004803">
    <property type="term" value="F:transposase activity"/>
    <property type="evidence" value="ECO:0007669"/>
    <property type="project" value="TreeGrafter"/>
</dbReference>
<sequence>MACHHQIGPYPREGAFLAHPANPWQRDTNENTNGLLQQYFPKCTDLTTHTPRTVGLRKIDSTTGPEKPRVGNPTQVITSALAG</sequence>
<dbReference type="PANTHER" id="PTHR10948:SF23">
    <property type="entry name" value="TRANSPOSASE INSI FOR INSERTION SEQUENCE ELEMENT IS30A-RELATED"/>
    <property type="match status" value="1"/>
</dbReference>
<proteinExistence type="predicted"/>
<evidence type="ECO:0000313" key="2">
    <source>
        <dbReference type="EMBL" id="SHN34203.1"/>
    </source>
</evidence>
<evidence type="ECO:0000256" key="1">
    <source>
        <dbReference type="SAM" id="MobiDB-lite"/>
    </source>
</evidence>
<dbReference type="GO" id="GO:0032196">
    <property type="term" value="P:transposition"/>
    <property type="evidence" value="ECO:0007669"/>
    <property type="project" value="TreeGrafter"/>
</dbReference>
<dbReference type="GO" id="GO:0005829">
    <property type="term" value="C:cytosol"/>
    <property type="evidence" value="ECO:0007669"/>
    <property type="project" value="TreeGrafter"/>
</dbReference>
<dbReference type="EMBL" id="FRBK01000043">
    <property type="protein sequence ID" value="SHN34203.1"/>
    <property type="molecule type" value="Genomic_DNA"/>
</dbReference>
<dbReference type="InterPro" id="IPR051917">
    <property type="entry name" value="Transposase-Integrase"/>
</dbReference>
<dbReference type="AlphaFoldDB" id="A0A9X8R0F6"/>
<accession>A0A9X8R0F6</accession>
<evidence type="ECO:0008006" key="4">
    <source>
        <dbReference type="Google" id="ProtNLM"/>
    </source>
</evidence>
<dbReference type="Proteomes" id="UP000184388">
    <property type="component" value="Unassembled WGS sequence"/>
</dbReference>
<comment type="caution">
    <text evidence="2">The sequence shown here is derived from an EMBL/GenBank/DDBJ whole genome shotgun (WGS) entry which is preliminary data.</text>
</comment>
<organism evidence="2 3">
    <name type="scientific">Streptomyces yunnanensis</name>
    <dbReference type="NCBI Taxonomy" id="156453"/>
    <lineage>
        <taxon>Bacteria</taxon>
        <taxon>Bacillati</taxon>
        <taxon>Actinomycetota</taxon>
        <taxon>Actinomycetes</taxon>
        <taxon>Kitasatosporales</taxon>
        <taxon>Streptomycetaceae</taxon>
        <taxon>Streptomyces</taxon>
    </lineage>
</organism>
<gene>
    <name evidence="2" type="ORF">SAMN05216268_1437</name>
</gene>
<evidence type="ECO:0000313" key="3">
    <source>
        <dbReference type="Proteomes" id="UP000184388"/>
    </source>
</evidence>
<protein>
    <recommendedName>
        <fullName evidence="4">Integrase catalytic domain-containing protein</fullName>
    </recommendedName>
</protein>
<name>A0A9X8R0F6_9ACTN</name>